<evidence type="ECO:0000313" key="3">
    <source>
        <dbReference type="Proteomes" id="UP001153069"/>
    </source>
</evidence>
<feature type="region of interest" description="Disordered" evidence="1">
    <location>
        <begin position="1"/>
        <end position="37"/>
    </location>
</feature>
<protein>
    <recommendedName>
        <fullName evidence="4">Apple domain-containing protein</fullName>
    </recommendedName>
</protein>
<proteinExistence type="predicted"/>
<feature type="region of interest" description="Disordered" evidence="1">
    <location>
        <begin position="76"/>
        <end position="120"/>
    </location>
</feature>
<dbReference type="EMBL" id="CAICTM010001152">
    <property type="protein sequence ID" value="CAB9521015.1"/>
    <property type="molecule type" value="Genomic_DNA"/>
</dbReference>
<sequence length="324" mass="35511">MAMTGQRQKSKEKSPTAQSTSSSSLKEDVEQKDHGRKTSCKTKLCLMVLTVVVIVMGVSKMQQDSHATSATIHNSLRTAQKEQDDKEEVSAIASRSMTEDSSSTSTSSTQSTSTSTNTCQWRPEPLQGHCDGTKSTDESKLYTTAQACQTACCESPTCVTFQFRAKEGCLWGADTRVGNEKDGVTAWCEPRPPAVWQGQWIKTKQEGVEIDGGCSDDGWNPQELSGQCFGLGGKQDTGGANTARACRDACCNNPTCKLWQFRRDAGCFYNNHGFNCREAADPLEFEPFMGARKVQPTRSYTPHAYTADYADMAAEMEQKMQKSS</sequence>
<evidence type="ECO:0000313" key="2">
    <source>
        <dbReference type="EMBL" id="CAB9521015.1"/>
    </source>
</evidence>
<comment type="caution">
    <text evidence="2">The sequence shown here is derived from an EMBL/GenBank/DDBJ whole genome shotgun (WGS) entry which is preliminary data.</text>
</comment>
<organism evidence="2 3">
    <name type="scientific">Seminavis robusta</name>
    <dbReference type="NCBI Taxonomy" id="568900"/>
    <lineage>
        <taxon>Eukaryota</taxon>
        <taxon>Sar</taxon>
        <taxon>Stramenopiles</taxon>
        <taxon>Ochrophyta</taxon>
        <taxon>Bacillariophyta</taxon>
        <taxon>Bacillariophyceae</taxon>
        <taxon>Bacillariophycidae</taxon>
        <taxon>Naviculales</taxon>
        <taxon>Naviculaceae</taxon>
        <taxon>Seminavis</taxon>
    </lineage>
</organism>
<reference evidence="2" key="1">
    <citation type="submission" date="2020-06" db="EMBL/GenBank/DDBJ databases">
        <authorList>
            <consortium name="Plant Systems Biology data submission"/>
        </authorList>
    </citation>
    <scope>NUCLEOTIDE SEQUENCE</scope>
    <source>
        <strain evidence="2">D6</strain>
    </source>
</reference>
<dbReference type="AlphaFoldDB" id="A0A9N8EM26"/>
<evidence type="ECO:0000256" key="1">
    <source>
        <dbReference type="SAM" id="MobiDB-lite"/>
    </source>
</evidence>
<accession>A0A9N8EM26</accession>
<gene>
    <name evidence="2" type="ORF">SEMRO_1154_G247190.1</name>
</gene>
<evidence type="ECO:0008006" key="4">
    <source>
        <dbReference type="Google" id="ProtNLM"/>
    </source>
</evidence>
<dbReference type="OrthoDB" id="44072at2759"/>
<name>A0A9N8EM26_9STRA</name>
<keyword evidence="3" id="KW-1185">Reference proteome</keyword>
<dbReference type="Proteomes" id="UP001153069">
    <property type="component" value="Unassembled WGS sequence"/>
</dbReference>
<feature type="compositionally biased region" description="Low complexity" evidence="1">
    <location>
        <begin position="94"/>
        <end position="118"/>
    </location>
</feature>